<organism evidence="2 3">
    <name type="scientific">Haloferula sargassicola</name>
    <dbReference type="NCBI Taxonomy" id="490096"/>
    <lineage>
        <taxon>Bacteria</taxon>
        <taxon>Pseudomonadati</taxon>
        <taxon>Verrucomicrobiota</taxon>
        <taxon>Verrucomicrobiia</taxon>
        <taxon>Verrucomicrobiales</taxon>
        <taxon>Verrucomicrobiaceae</taxon>
        <taxon>Haloferula</taxon>
    </lineage>
</organism>
<dbReference type="EMBL" id="BAABRI010000020">
    <property type="protein sequence ID" value="GAA5484093.1"/>
    <property type="molecule type" value="Genomic_DNA"/>
</dbReference>
<evidence type="ECO:0000313" key="3">
    <source>
        <dbReference type="Proteomes" id="UP001476282"/>
    </source>
</evidence>
<name>A0ABP9URC8_9BACT</name>
<dbReference type="Proteomes" id="UP001476282">
    <property type="component" value="Unassembled WGS sequence"/>
</dbReference>
<comment type="caution">
    <text evidence="2">The sequence shown here is derived from an EMBL/GenBank/DDBJ whole genome shotgun (WGS) entry which is preliminary data.</text>
</comment>
<dbReference type="Gene3D" id="3.40.50.620">
    <property type="entry name" value="HUPs"/>
    <property type="match status" value="1"/>
</dbReference>
<accession>A0ABP9URC8</accession>
<dbReference type="InterPro" id="IPR018317">
    <property type="entry name" value="QueC"/>
</dbReference>
<evidence type="ECO:0000256" key="1">
    <source>
        <dbReference type="ARBA" id="ARBA00022785"/>
    </source>
</evidence>
<dbReference type="InterPro" id="IPR014729">
    <property type="entry name" value="Rossmann-like_a/b/a_fold"/>
</dbReference>
<proteinExistence type="predicted"/>
<dbReference type="Pfam" id="PF06508">
    <property type="entry name" value="QueC"/>
    <property type="match status" value="1"/>
</dbReference>
<dbReference type="InterPro" id="IPR049676">
    <property type="entry name" value="QatC"/>
</dbReference>
<keyword evidence="3" id="KW-1185">Reference proteome</keyword>
<reference evidence="2 3" key="1">
    <citation type="submission" date="2024-02" db="EMBL/GenBank/DDBJ databases">
        <title>Haloferula sargassicola NBRC 104335.</title>
        <authorList>
            <person name="Ichikawa N."/>
            <person name="Katano-Makiyama Y."/>
            <person name="Hidaka K."/>
        </authorList>
    </citation>
    <scope>NUCLEOTIDE SEQUENCE [LARGE SCALE GENOMIC DNA]</scope>
    <source>
        <strain evidence="2 3">NBRC 104335</strain>
    </source>
</reference>
<sequence length="442" mass="49556">MNEILVTTKVEKPFHSGAGVYLNQVGSDPVKIGFDIEDYARTRGAFDLAAGELAYFCTIVYGCDKLVKRDAGVGDRWTREIAIEIPVSDPVRWETCKDDIETMLEFLTGDIWRLAFVEQRIPIFGSAFKKLRRSYRSKRSVTGSAVSLFSGGLDSLTGVVDWLEENPKESLVLASTYDHHAEPANADQKRVIPSLHAAYPGRVIRFVSRAGLLAKGGDNNFRSRSLTFLGNGVLAASFVGEGTRILIPENGAIALNFPLSSARSGSLSTRTVHPHFIHLFNHVLRELGYSYRVENPYQFMTKGEVLASCRNQSLLRSVYQQSVSCGKRKRRGNWHDTRARACGHCVPCIFRQAAVKQAGFDDEHYGCAVSVRSRWGKSDLLKPNGDLQTVIDFIQTDLDRDTIWQKLRSNGRLDRHKKADYVDLIVRLRAELSTWLKAIELI</sequence>
<evidence type="ECO:0000313" key="2">
    <source>
        <dbReference type="EMBL" id="GAA5484093.1"/>
    </source>
</evidence>
<protein>
    <submittedName>
        <fullName evidence="2">7-cyano-7-deazaguanine synthase</fullName>
    </submittedName>
</protein>
<gene>
    <name evidence="2" type="primary">queC_2</name>
    <name evidence="2" type="ORF">Hsar01_03332</name>
</gene>
<dbReference type="NCBIfam" id="NF041925">
    <property type="entry name" value="QatC"/>
    <property type="match status" value="1"/>
</dbReference>
<dbReference type="RefSeq" id="WP_353568191.1">
    <property type="nucleotide sequence ID" value="NZ_BAABRI010000020.1"/>
</dbReference>
<keyword evidence="1" id="KW-0671">Queuosine biosynthesis</keyword>